<keyword evidence="6" id="KW-0378">Hydrolase</keyword>
<dbReference type="PANTHER" id="PTHR22930:SF269">
    <property type="entry name" value="NUCLEASE HARBI1-LIKE PROTEIN"/>
    <property type="match status" value="1"/>
</dbReference>
<keyword evidence="10" id="KW-1185">Reference proteome</keyword>
<keyword evidence="5" id="KW-0479">Metal-binding</keyword>
<evidence type="ECO:0000256" key="6">
    <source>
        <dbReference type="ARBA" id="ARBA00022801"/>
    </source>
</evidence>
<evidence type="ECO:0000313" key="9">
    <source>
        <dbReference type="EMBL" id="CAH2101086.1"/>
    </source>
</evidence>
<sequence length="391" mass="45786">MDPRLVVLLYWYRRRQRSRRRQNRRFWVHPINQESVRTITFEKLFENLRNDEKMFFNYFRMSIESFEKLLTRLENSSLPKSNTNMRKCISTKMKLAICLRYLASGCSMKDLHYSYKVGVSTISGIIWDVCWTLWHVLQEEYLQTPSTESEWMNIVEGFERKTNFPHCLGAIDGKHIKILKPPHSGSMYFNYKDYFSIVLLAVVDSEYRFIYVDIGSYGKDCDSTILKNSVLWKKVNDGSLNIPKPMPLLEGGESTPYVFIGDEGFALHNNLLRPFGGTHLDFRKKIFNYRLNRARRYVECAFGILAGKWRILHKAIDVSPSLSTEIIKACVLHNYVRENDGHNFEDVANPALFENIQSTSVRNVQANSVRSIFSHYFLSNEGSVPWQNEYI</sequence>
<dbReference type="GO" id="GO:0004518">
    <property type="term" value="F:nuclease activity"/>
    <property type="evidence" value="ECO:0007669"/>
    <property type="project" value="UniProtKB-KW"/>
</dbReference>
<evidence type="ECO:0000259" key="8">
    <source>
        <dbReference type="Pfam" id="PF13359"/>
    </source>
</evidence>
<gene>
    <name evidence="9" type="ORF">EEDITHA_LOCUS15878</name>
</gene>
<evidence type="ECO:0000256" key="2">
    <source>
        <dbReference type="ARBA" id="ARBA00004123"/>
    </source>
</evidence>
<dbReference type="GO" id="GO:0046872">
    <property type="term" value="F:metal ion binding"/>
    <property type="evidence" value="ECO:0007669"/>
    <property type="project" value="UniProtKB-KW"/>
</dbReference>
<evidence type="ECO:0000256" key="1">
    <source>
        <dbReference type="ARBA" id="ARBA00001968"/>
    </source>
</evidence>
<dbReference type="EMBL" id="CAKOGL010000023">
    <property type="protein sequence ID" value="CAH2101086.1"/>
    <property type="molecule type" value="Genomic_DNA"/>
</dbReference>
<name>A0AAU9UNF6_EUPED</name>
<dbReference type="GO" id="GO:0016787">
    <property type="term" value="F:hydrolase activity"/>
    <property type="evidence" value="ECO:0007669"/>
    <property type="project" value="UniProtKB-KW"/>
</dbReference>
<evidence type="ECO:0000256" key="3">
    <source>
        <dbReference type="ARBA" id="ARBA00006958"/>
    </source>
</evidence>
<keyword evidence="4" id="KW-0540">Nuclease</keyword>
<dbReference type="PANTHER" id="PTHR22930">
    <property type="match status" value="1"/>
</dbReference>
<proteinExistence type="inferred from homology"/>
<dbReference type="Pfam" id="PF13359">
    <property type="entry name" value="DDE_Tnp_4"/>
    <property type="match status" value="1"/>
</dbReference>
<dbReference type="InterPro" id="IPR027806">
    <property type="entry name" value="HARBI1_dom"/>
</dbReference>
<dbReference type="InterPro" id="IPR045249">
    <property type="entry name" value="HARBI1-like"/>
</dbReference>
<dbReference type="Proteomes" id="UP001153954">
    <property type="component" value="Unassembled WGS sequence"/>
</dbReference>
<dbReference type="GO" id="GO:0005634">
    <property type="term" value="C:nucleus"/>
    <property type="evidence" value="ECO:0007669"/>
    <property type="project" value="UniProtKB-SubCell"/>
</dbReference>
<comment type="similarity">
    <text evidence="3">Belongs to the HARBI1 family.</text>
</comment>
<evidence type="ECO:0000256" key="5">
    <source>
        <dbReference type="ARBA" id="ARBA00022723"/>
    </source>
</evidence>
<feature type="domain" description="DDE Tnp4" evidence="8">
    <location>
        <begin position="171"/>
        <end position="334"/>
    </location>
</feature>
<comment type="subcellular location">
    <subcellularLocation>
        <location evidence="2">Nucleus</location>
    </subcellularLocation>
</comment>
<reference evidence="9" key="1">
    <citation type="submission" date="2022-03" db="EMBL/GenBank/DDBJ databases">
        <authorList>
            <person name="Tunstrom K."/>
        </authorList>
    </citation>
    <scope>NUCLEOTIDE SEQUENCE</scope>
</reference>
<comment type="caution">
    <text evidence="9">The sequence shown here is derived from an EMBL/GenBank/DDBJ whole genome shotgun (WGS) entry which is preliminary data.</text>
</comment>
<dbReference type="AlphaFoldDB" id="A0AAU9UNF6"/>
<organism evidence="9 10">
    <name type="scientific">Euphydryas editha</name>
    <name type="common">Edith's checkerspot</name>
    <dbReference type="NCBI Taxonomy" id="104508"/>
    <lineage>
        <taxon>Eukaryota</taxon>
        <taxon>Metazoa</taxon>
        <taxon>Ecdysozoa</taxon>
        <taxon>Arthropoda</taxon>
        <taxon>Hexapoda</taxon>
        <taxon>Insecta</taxon>
        <taxon>Pterygota</taxon>
        <taxon>Neoptera</taxon>
        <taxon>Endopterygota</taxon>
        <taxon>Lepidoptera</taxon>
        <taxon>Glossata</taxon>
        <taxon>Ditrysia</taxon>
        <taxon>Papilionoidea</taxon>
        <taxon>Nymphalidae</taxon>
        <taxon>Nymphalinae</taxon>
        <taxon>Euphydryas</taxon>
    </lineage>
</organism>
<keyword evidence="7" id="KW-0539">Nucleus</keyword>
<comment type="cofactor">
    <cofactor evidence="1">
        <name>a divalent metal cation</name>
        <dbReference type="ChEBI" id="CHEBI:60240"/>
    </cofactor>
</comment>
<evidence type="ECO:0000313" key="10">
    <source>
        <dbReference type="Proteomes" id="UP001153954"/>
    </source>
</evidence>
<protein>
    <recommendedName>
        <fullName evidence="8">DDE Tnp4 domain-containing protein</fullName>
    </recommendedName>
</protein>
<accession>A0AAU9UNF6</accession>
<evidence type="ECO:0000256" key="4">
    <source>
        <dbReference type="ARBA" id="ARBA00022722"/>
    </source>
</evidence>
<evidence type="ECO:0000256" key="7">
    <source>
        <dbReference type="ARBA" id="ARBA00023242"/>
    </source>
</evidence>